<reference evidence="2 3" key="1">
    <citation type="submission" date="2018-12" db="EMBL/GenBank/DDBJ databases">
        <title>three novel Halomonas strain isolated from plants.</title>
        <authorList>
            <person name="Sun C."/>
        </authorList>
    </citation>
    <scope>NUCLEOTIDE SEQUENCE [LARGE SCALE GENOMIC DNA]</scope>
    <source>
        <strain evidence="2 3">JCM 18142</strain>
    </source>
</reference>
<dbReference type="EMBL" id="RZHF01000016">
    <property type="protein sequence ID" value="RUR30741.1"/>
    <property type="molecule type" value="Genomic_DNA"/>
</dbReference>
<feature type="signal peptide" evidence="1">
    <location>
        <begin position="1"/>
        <end position="20"/>
    </location>
</feature>
<dbReference type="Proteomes" id="UP000287023">
    <property type="component" value="Unassembled WGS sequence"/>
</dbReference>
<feature type="chain" id="PRO_5019019723" evidence="1">
    <location>
        <begin position="21"/>
        <end position="332"/>
    </location>
</feature>
<dbReference type="AlphaFoldDB" id="A0A433KMK1"/>
<evidence type="ECO:0000313" key="3">
    <source>
        <dbReference type="Proteomes" id="UP000287023"/>
    </source>
</evidence>
<proteinExistence type="predicted"/>
<dbReference type="InterPro" id="IPR021431">
    <property type="entry name" value="DUF3080"/>
</dbReference>
<dbReference type="RefSeq" id="WP_127062850.1">
    <property type="nucleotide sequence ID" value="NZ_RZHF01000016.1"/>
</dbReference>
<name>A0A433KMK1_9GAMM</name>
<organism evidence="2 3">
    <name type="scientific">Vreelandella nanhaiensis</name>
    <dbReference type="NCBI Taxonomy" id="1258546"/>
    <lineage>
        <taxon>Bacteria</taxon>
        <taxon>Pseudomonadati</taxon>
        <taxon>Pseudomonadota</taxon>
        <taxon>Gammaproteobacteria</taxon>
        <taxon>Oceanospirillales</taxon>
        <taxon>Halomonadaceae</taxon>
        <taxon>Vreelandella</taxon>
    </lineage>
</organism>
<keyword evidence="3" id="KW-1185">Reference proteome</keyword>
<evidence type="ECO:0000256" key="1">
    <source>
        <dbReference type="SAM" id="SignalP"/>
    </source>
</evidence>
<comment type="caution">
    <text evidence="2">The sequence shown here is derived from an EMBL/GenBank/DDBJ whole genome shotgun (WGS) entry which is preliminary data.</text>
</comment>
<evidence type="ECO:0000313" key="2">
    <source>
        <dbReference type="EMBL" id="RUR30741.1"/>
    </source>
</evidence>
<protein>
    <submittedName>
        <fullName evidence="2">DUF3080 family protein</fullName>
    </submittedName>
</protein>
<gene>
    <name evidence="2" type="ORF">ELY38_13830</name>
</gene>
<keyword evidence="1" id="KW-0732">Signal</keyword>
<dbReference type="Pfam" id="PF11279">
    <property type="entry name" value="DUF3080"/>
    <property type="match status" value="1"/>
</dbReference>
<dbReference type="OrthoDB" id="6997572at2"/>
<dbReference type="PROSITE" id="PS51257">
    <property type="entry name" value="PROKAR_LIPOPROTEIN"/>
    <property type="match status" value="1"/>
</dbReference>
<sequence length="332" mass="37877">MPYAMRVLGLLTLSTSLLLAGCRRNNAEQPWITYHQQLAEDFSSSPIERADIDNIGAFPEQRERLIPVAETRDGMLNIYALRECQITSLVAARNNQLGRVAPPSQHWLYERELWQRLDACWNSDIPDTLSPENRERLEQLTQLKTGQLPAVSWNAIFDSEEWVKSFSRASHAQDIRHAPDTGQPLAAVNYLQQMVDNQFSQTWQQDSSRLENHLKNLHKRPLTAEILRTLQLATQRLNEASDYLAAHESAAETCLSAWNISQLDDFEHSAREWLTAINGLITSQPVEPPEAVRIYQAHWLSLDSKQAPWQQFLEAKATHEALRKEHPACAGN</sequence>
<accession>A0A433KMK1</accession>